<accession>L0KW78</accession>
<protein>
    <submittedName>
        <fullName evidence="1">Uncharacterized protein</fullName>
    </submittedName>
</protein>
<dbReference type="GeneID" id="14407903"/>
<evidence type="ECO:0000313" key="1">
    <source>
        <dbReference type="EMBL" id="AGB48945.1"/>
    </source>
</evidence>
<gene>
    <name evidence="1" type="ordered locus">Metho_0690</name>
</gene>
<organism evidence="1 2">
    <name type="scientific">Methanomethylovorans hollandica (strain DSM 15978 / NBRC 107637 / DMS1)</name>
    <dbReference type="NCBI Taxonomy" id="867904"/>
    <lineage>
        <taxon>Archaea</taxon>
        <taxon>Methanobacteriati</taxon>
        <taxon>Methanobacteriota</taxon>
        <taxon>Stenosarchaea group</taxon>
        <taxon>Methanomicrobia</taxon>
        <taxon>Methanosarcinales</taxon>
        <taxon>Methanosarcinaceae</taxon>
        <taxon>Methanomethylovorans</taxon>
    </lineage>
</organism>
<proteinExistence type="predicted"/>
<dbReference type="Pfam" id="PF13384">
    <property type="entry name" value="HTH_23"/>
    <property type="match status" value="1"/>
</dbReference>
<reference evidence="2" key="1">
    <citation type="submission" date="2012-02" db="EMBL/GenBank/DDBJ databases">
        <title>Complete sequence of chromosome of Methanomethylovorans hollandica DSM 15978.</title>
        <authorList>
            <person name="Lucas S."/>
            <person name="Copeland A."/>
            <person name="Lapidus A."/>
            <person name="Glavina del Rio T."/>
            <person name="Dalin E."/>
            <person name="Tice H."/>
            <person name="Bruce D."/>
            <person name="Goodwin L."/>
            <person name="Pitluck S."/>
            <person name="Peters L."/>
            <person name="Mikhailova N."/>
            <person name="Held B."/>
            <person name="Kyrpides N."/>
            <person name="Mavromatis K."/>
            <person name="Ivanova N."/>
            <person name="Brettin T."/>
            <person name="Detter J.C."/>
            <person name="Han C."/>
            <person name="Larimer F."/>
            <person name="Land M."/>
            <person name="Hauser L."/>
            <person name="Markowitz V."/>
            <person name="Cheng J.-F."/>
            <person name="Hugenholtz P."/>
            <person name="Woyke T."/>
            <person name="Wu D."/>
            <person name="Spring S."/>
            <person name="Schroeder M."/>
            <person name="Brambilla E."/>
            <person name="Klenk H.-P."/>
            <person name="Eisen J.A."/>
        </authorList>
    </citation>
    <scope>NUCLEOTIDE SEQUENCE [LARGE SCALE GENOMIC DNA]</scope>
    <source>
        <strain evidence="2">DSM 15978 / NBRC 107637 / DMS1</strain>
    </source>
</reference>
<dbReference type="SUPFAM" id="SSF88659">
    <property type="entry name" value="Sigma3 and sigma4 domains of RNA polymerase sigma factors"/>
    <property type="match status" value="1"/>
</dbReference>
<name>L0KW78_METHD</name>
<sequence>MTLSKTSRLKVSTVFKRGTALELRRDGHTLQEIADRLECSRSYVYKLISSSLIELSKQSHQAVVELRELESMRLDALWEQAYTKAMNGDLAAINTCVRISERRSKLWGLDGVQKLEHSGGVTISLQLADCSKRE</sequence>
<keyword evidence="2" id="KW-1185">Reference proteome</keyword>
<dbReference type="RefSeq" id="WP_015324113.1">
    <property type="nucleotide sequence ID" value="NC_019977.1"/>
</dbReference>
<dbReference type="HOGENOM" id="CLU_1891434_0_0_2"/>
<dbReference type="EMBL" id="CP003362">
    <property type="protein sequence ID" value="AGB48945.1"/>
    <property type="molecule type" value="Genomic_DNA"/>
</dbReference>
<dbReference type="AlphaFoldDB" id="L0KW78"/>
<evidence type="ECO:0000313" key="2">
    <source>
        <dbReference type="Proteomes" id="UP000010866"/>
    </source>
</evidence>
<dbReference type="KEGG" id="mhz:Metho_0690"/>
<dbReference type="InterPro" id="IPR013324">
    <property type="entry name" value="RNA_pol_sigma_r3/r4-like"/>
</dbReference>
<dbReference type="Proteomes" id="UP000010866">
    <property type="component" value="Chromosome"/>
</dbReference>